<feature type="transmembrane region" description="Helical" evidence="1">
    <location>
        <begin position="311"/>
        <end position="335"/>
    </location>
</feature>
<feature type="transmembrane region" description="Helical" evidence="1">
    <location>
        <begin position="253"/>
        <end position="280"/>
    </location>
</feature>
<evidence type="ECO:0000256" key="1">
    <source>
        <dbReference type="SAM" id="Phobius"/>
    </source>
</evidence>
<proteinExistence type="predicted"/>
<organism evidence="2">
    <name type="scientific">Psilocybe cubensis</name>
    <name type="common">Psychedelic mushroom</name>
    <name type="synonym">Stropharia cubensis</name>
    <dbReference type="NCBI Taxonomy" id="181762"/>
    <lineage>
        <taxon>Eukaryota</taxon>
        <taxon>Fungi</taxon>
        <taxon>Dikarya</taxon>
        <taxon>Basidiomycota</taxon>
        <taxon>Agaricomycotina</taxon>
        <taxon>Agaricomycetes</taxon>
        <taxon>Agaricomycetidae</taxon>
        <taxon>Agaricales</taxon>
        <taxon>Agaricineae</taxon>
        <taxon>Strophariaceae</taxon>
        <taxon>Psilocybe</taxon>
    </lineage>
</organism>
<evidence type="ECO:0000313" key="2">
    <source>
        <dbReference type="EMBL" id="KAG5171054.1"/>
    </source>
</evidence>
<keyword evidence="1" id="KW-0812">Transmembrane</keyword>
<dbReference type="AlphaFoldDB" id="A0A8H7Y4C8"/>
<accession>A0A8H7Y4C8</accession>
<keyword evidence="1" id="KW-0472">Membrane</keyword>
<dbReference type="OrthoDB" id="2679843at2759"/>
<gene>
    <name evidence="2" type="ORF">JR316_003131</name>
</gene>
<dbReference type="EMBL" id="JAFIQS010000003">
    <property type="protein sequence ID" value="KAG5171054.1"/>
    <property type="molecule type" value="Genomic_DNA"/>
</dbReference>
<comment type="caution">
    <text evidence="2">The sequence shown here is derived from an EMBL/GenBank/DDBJ whole genome shotgun (WGS) entry which is preliminary data.</text>
</comment>
<sequence length="369" mass="40803">MNLKQVFLRYFLPTITEVYQAQHEQYKKEYEPTIGALEIELGIIERCIVDRRRMRSALVNSMRYSKCIPVPSSSEAWPSSERRCGQAPSRSQSWDSVSTVFGPANYPSVCGSSPRHSLDDNAIFELRERIEDVQALQSYAEELKKSINDCRFLVDTQATADLTGYRELRDWAKTMLQAYEYATTVLISISTVGASLVYTTIFSASRGNIGYMCLTFPLFIFAFVVSVMVQISLRWAASLPNPVAFASQTLWKYIIRISLALAALSVLSALAVLNVTIFFLDPGSSSSSIDNDISLNTVGGVTKGIVSIPGIAVFAVCVLGFLILCGAIGVSVFACRRSCLTRHDPVNLTADAVKRRNELSLESFKSCNI</sequence>
<feature type="transmembrane region" description="Helical" evidence="1">
    <location>
        <begin position="209"/>
        <end position="233"/>
    </location>
</feature>
<protein>
    <submittedName>
        <fullName evidence="2">Uncharacterized protein</fullName>
    </submittedName>
</protein>
<feature type="transmembrane region" description="Helical" evidence="1">
    <location>
        <begin position="178"/>
        <end position="203"/>
    </location>
</feature>
<name>A0A8H7Y4C8_PSICU</name>
<reference evidence="2" key="1">
    <citation type="submission" date="2021-02" db="EMBL/GenBank/DDBJ databases">
        <title>Psilocybe cubensis genome.</title>
        <authorList>
            <person name="Mckernan K.J."/>
            <person name="Crawford S."/>
            <person name="Trippe A."/>
            <person name="Kane L.T."/>
            <person name="Mclaughlin S."/>
        </authorList>
    </citation>
    <scope>NUCLEOTIDE SEQUENCE [LARGE SCALE GENOMIC DNA]</scope>
    <source>
        <strain evidence="2">MGC-MH-2018</strain>
    </source>
</reference>
<keyword evidence="1" id="KW-1133">Transmembrane helix</keyword>